<dbReference type="PANTHER" id="PTHR48107:SF7">
    <property type="entry name" value="RE15974P"/>
    <property type="match status" value="1"/>
</dbReference>
<gene>
    <name evidence="4" type="ORF">PV08_10015</name>
</gene>
<evidence type="ECO:0000313" key="4">
    <source>
        <dbReference type="EMBL" id="KIW10716.1"/>
    </source>
</evidence>
<dbReference type="HOGENOM" id="CLU_010194_1_3_1"/>
<dbReference type="InterPro" id="IPR002347">
    <property type="entry name" value="SDR_fam"/>
</dbReference>
<dbReference type="PANTHER" id="PTHR48107">
    <property type="entry name" value="NADPH-DEPENDENT ALDEHYDE REDUCTASE-LIKE PROTEIN, CHLOROPLASTIC-RELATED"/>
    <property type="match status" value="1"/>
</dbReference>
<evidence type="ECO:0000256" key="2">
    <source>
        <dbReference type="ARBA" id="ARBA00022857"/>
    </source>
</evidence>
<evidence type="ECO:0000313" key="5">
    <source>
        <dbReference type="Proteomes" id="UP000053328"/>
    </source>
</evidence>
<dbReference type="GO" id="GO:0016614">
    <property type="term" value="F:oxidoreductase activity, acting on CH-OH group of donors"/>
    <property type="evidence" value="ECO:0007669"/>
    <property type="project" value="UniProtKB-ARBA"/>
</dbReference>
<dbReference type="InterPro" id="IPR020904">
    <property type="entry name" value="Sc_DH/Rdtase_CS"/>
</dbReference>
<keyword evidence="2" id="KW-0521">NADP</keyword>
<dbReference type="Gene3D" id="3.40.50.720">
    <property type="entry name" value="NAD(P)-binding Rossmann-like Domain"/>
    <property type="match status" value="1"/>
</dbReference>
<dbReference type="VEuPathDB" id="FungiDB:PV08_10015"/>
<reference evidence="4 5" key="1">
    <citation type="submission" date="2015-01" db="EMBL/GenBank/DDBJ databases">
        <title>The Genome Sequence of Exophiala spinifera CBS89968.</title>
        <authorList>
            <consortium name="The Broad Institute Genomics Platform"/>
            <person name="Cuomo C."/>
            <person name="de Hoog S."/>
            <person name="Gorbushina A."/>
            <person name="Stielow B."/>
            <person name="Teixiera M."/>
            <person name="Abouelleil A."/>
            <person name="Chapman S.B."/>
            <person name="Priest M."/>
            <person name="Young S.K."/>
            <person name="Wortman J."/>
            <person name="Nusbaum C."/>
            <person name="Birren B."/>
        </authorList>
    </citation>
    <scope>NUCLEOTIDE SEQUENCE [LARGE SCALE GENOMIC DNA]</scope>
    <source>
        <strain evidence="4 5">CBS 89968</strain>
    </source>
</reference>
<evidence type="ECO:0008006" key="6">
    <source>
        <dbReference type="Google" id="ProtNLM"/>
    </source>
</evidence>
<comment type="similarity">
    <text evidence="1">Belongs to the short-chain dehydrogenases/reductases (SDR) family.</text>
</comment>
<dbReference type="Proteomes" id="UP000053328">
    <property type="component" value="Unassembled WGS sequence"/>
</dbReference>
<sequence>MSRPLQGKVAIVTGGSRGIGAEISKELARRGASVALTYVSSPKGAQATISQIESESGGSVQAIAIQADCAEPTTAAPRLVAEVVKKFGSRIDIIVNNAANGSDQTLNEVDREIFDTMFHTNVLFPLLLVKESVQYLSKGSRIVNISSSGARSPMPYSILYSATKAALESITRTLAAQLGESHETTVNAVNPGPVKTDMWNATDSVEEVEKPIIQRTLAAKRIGLVDDIAPIVAFLCDPSARWVTANVTCANGGLIML</sequence>
<dbReference type="GeneID" id="27337098"/>
<dbReference type="InterPro" id="IPR036291">
    <property type="entry name" value="NAD(P)-bd_dom_sf"/>
</dbReference>
<dbReference type="PRINTS" id="PR00080">
    <property type="entry name" value="SDRFAMILY"/>
</dbReference>
<organism evidence="4 5">
    <name type="scientific">Exophiala spinifera</name>
    <dbReference type="NCBI Taxonomy" id="91928"/>
    <lineage>
        <taxon>Eukaryota</taxon>
        <taxon>Fungi</taxon>
        <taxon>Dikarya</taxon>
        <taxon>Ascomycota</taxon>
        <taxon>Pezizomycotina</taxon>
        <taxon>Eurotiomycetes</taxon>
        <taxon>Chaetothyriomycetidae</taxon>
        <taxon>Chaetothyriales</taxon>
        <taxon>Herpotrichiellaceae</taxon>
        <taxon>Exophiala</taxon>
    </lineage>
</organism>
<dbReference type="OrthoDB" id="47007at2759"/>
<dbReference type="PRINTS" id="PR00081">
    <property type="entry name" value="GDHRDH"/>
</dbReference>
<dbReference type="SUPFAM" id="SSF51735">
    <property type="entry name" value="NAD(P)-binding Rossmann-fold domains"/>
    <property type="match status" value="1"/>
</dbReference>
<protein>
    <recommendedName>
        <fullName evidence="6">3-oxoacyl-[acyl-carrier-protein] reductase</fullName>
    </recommendedName>
</protein>
<evidence type="ECO:0000256" key="3">
    <source>
        <dbReference type="ARBA" id="ARBA00023002"/>
    </source>
</evidence>
<dbReference type="PROSITE" id="PS00061">
    <property type="entry name" value="ADH_SHORT"/>
    <property type="match status" value="1"/>
</dbReference>
<name>A0A0D1Y739_9EURO</name>
<accession>A0A0D1Y739</accession>
<keyword evidence="3" id="KW-0560">Oxidoreductase</keyword>
<dbReference type="RefSeq" id="XP_016230932.1">
    <property type="nucleotide sequence ID" value="XM_016384330.1"/>
</dbReference>
<evidence type="ECO:0000256" key="1">
    <source>
        <dbReference type="ARBA" id="ARBA00006484"/>
    </source>
</evidence>
<keyword evidence="5" id="KW-1185">Reference proteome</keyword>
<dbReference type="EMBL" id="KN847499">
    <property type="protein sequence ID" value="KIW10716.1"/>
    <property type="molecule type" value="Genomic_DNA"/>
</dbReference>
<dbReference type="Pfam" id="PF13561">
    <property type="entry name" value="adh_short_C2"/>
    <property type="match status" value="1"/>
</dbReference>
<dbReference type="FunFam" id="3.40.50.720:FF:000374">
    <property type="entry name" value="3-oxoacyl-(Acyl-carrier-protein) reductase"/>
    <property type="match status" value="1"/>
</dbReference>
<dbReference type="STRING" id="91928.A0A0D1Y739"/>
<proteinExistence type="inferred from homology"/>
<dbReference type="AlphaFoldDB" id="A0A0D1Y739"/>